<proteinExistence type="predicted"/>
<comment type="caution">
    <text evidence="1">The sequence shown here is derived from an EMBL/GenBank/DDBJ whole genome shotgun (WGS) entry which is preliminary data.</text>
</comment>
<protein>
    <submittedName>
        <fullName evidence="1">Uncharacterized protein</fullName>
    </submittedName>
</protein>
<gene>
    <name evidence="1" type="ORF">DW914_09705</name>
</gene>
<evidence type="ECO:0000313" key="1">
    <source>
        <dbReference type="EMBL" id="RHA88052.1"/>
    </source>
</evidence>
<sequence length="111" mass="12197">MNTKDIRGIAGNLKSAGELGKYSLDWWVQYATNKNLKNTLKTSQTAEEMAALEGISLGRYRRTTRARITDGISEMESIGGKAKSASKFGKGDLLFIGIINFSNINGFFGRQ</sequence>
<dbReference type="AlphaFoldDB" id="A0A3R6DPX2"/>
<evidence type="ECO:0000313" key="2">
    <source>
        <dbReference type="Proteomes" id="UP000283492"/>
    </source>
</evidence>
<organism evidence="1 2">
    <name type="scientific">Roseburia inulinivorans</name>
    <dbReference type="NCBI Taxonomy" id="360807"/>
    <lineage>
        <taxon>Bacteria</taxon>
        <taxon>Bacillati</taxon>
        <taxon>Bacillota</taxon>
        <taxon>Clostridia</taxon>
        <taxon>Lachnospirales</taxon>
        <taxon>Lachnospiraceae</taxon>
        <taxon>Roseburia</taxon>
    </lineage>
</organism>
<name>A0A3R6DPX2_9FIRM</name>
<accession>A0A3R6DPX2</accession>
<dbReference type="Proteomes" id="UP000283492">
    <property type="component" value="Unassembled WGS sequence"/>
</dbReference>
<reference evidence="1 2" key="1">
    <citation type="submission" date="2018-08" db="EMBL/GenBank/DDBJ databases">
        <title>A genome reference for cultivated species of the human gut microbiota.</title>
        <authorList>
            <person name="Zou Y."/>
            <person name="Xue W."/>
            <person name="Luo G."/>
        </authorList>
    </citation>
    <scope>NUCLEOTIDE SEQUENCE [LARGE SCALE GENOMIC DNA]</scope>
    <source>
        <strain evidence="1 2">AM42-1AC</strain>
    </source>
</reference>
<dbReference type="EMBL" id="QSFX01000016">
    <property type="protein sequence ID" value="RHA88052.1"/>
    <property type="molecule type" value="Genomic_DNA"/>
</dbReference>